<dbReference type="PANTHER" id="PTHR45712:SF17">
    <property type="entry name" value="LUMICAN-LIKE"/>
    <property type="match status" value="1"/>
</dbReference>
<evidence type="ECO:0000256" key="4">
    <source>
        <dbReference type="ARBA" id="ARBA00023180"/>
    </source>
</evidence>
<reference evidence="8" key="1">
    <citation type="submission" date="2025-08" db="UniProtKB">
        <authorList>
            <consortium name="RefSeq"/>
        </authorList>
    </citation>
    <scope>IDENTIFICATION</scope>
    <source>
        <tissue evidence="8">Sperm</tissue>
    </source>
</reference>
<evidence type="ECO:0000256" key="5">
    <source>
        <dbReference type="SAM" id="SignalP"/>
    </source>
</evidence>
<keyword evidence="3" id="KW-0677">Repeat</keyword>
<dbReference type="KEGG" id="pmrn:116942456"/>
<organism evidence="7 8">
    <name type="scientific">Petromyzon marinus</name>
    <name type="common">Sea lamprey</name>
    <dbReference type="NCBI Taxonomy" id="7757"/>
    <lineage>
        <taxon>Eukaryota</taxon>
        <taxon>Metazoa</taxon>
        <taxon>Chordata</taxon>
        <taxon>Craniata</taxon>
        <taxon>Vertebrata</taxon>
        <taxon>Cyclostomata</taxon>
        <taxon>Hyperoartia</taxon>
        <taxon>Petromyzontiformes</taxon>
        <taxon>Petromyzontidae</taxon>
        <taxon>Petromyzon</taxon>
    </lineage>
</organism>
<name>A0AAJ7T2S9_PETMA</name>
<dbReference type="InterPro" id="IPR001611">
    <property type="entry name" value="Leu-rich_rpt"/>
</dbReference>
<dbReference type="SMART" id="SM00369">
    <property type="entry name" value="LRR_TYP"/>
    <property type="match status" value="7"/>
</dbReference>
<feature type="chain" id="PRO_5042515105" evidence="5">
    <location>
        <begin position="27"/>
        <end position="367"/>
    </location>
</feature>
<dbReference type="InterPro" id="IPR000372">
    <property type="entry name" value="LRRNT"/>
</dbReference>
<gene>
    <name evidence="8" type="primary">LOC116942456</name>
</gene>
<feature type="signal peptide" evidence="5">
    <location>
        <begin position="1"/>
        <end position="26"/>
    </location>
</feature>
<dbReference type="PANTHER" id="PTHR45712">
    <property type="entry name" value="AGAP008170-PA"/>
    <property type="match status" value="1"/>
</dbReference>
<proteinExistence type="predicted"/>
<dbReference type="InterPro" id="IPR050333">
    <property type="entry name" value="SLRP"/>
</dbReference>
<evidence type="ECO:0000313" key="8">
    <source>
        <dbReference type="RefSeq" id="XP_032810296.1"/>
    </source>
</evidence>
<dbReference type="InterPro" id="IPR032675">
    <property type="entry name" value="LRR_dom_sf"/>
</dbReference>
<evidence type="ECO:0000256" key="1">
    <source>
        <dbReference type="ARBA" id="ARBA00022614"/>
    </source>
</evidence>
<keyword evidence="7" id="KW-1185">Reference proteome</keyword>
<sequence length="367" mass="41351">MARIAQFPLQQLLPLLVLLIAGPAASHDYGGMPIEFDLEAGEPSLLTLQGRLDRAYVRRVLGSPDCPPECECPHFWPTSMFCDSRNLTRVPPPLARTAYLYLQRGLIEAVPEGAFGNATGLRKIILDVNRISSGNVSEGAFSQLDRLQCLYINYNHLTEVPKNLPASLKELRLAHNKIRVLEGRDFHNLANLTLLLLHGNEMAVVKSEAFAGLKSIVHINLSNNRLDDLPSGLPSHVLQLYLEWNAISQVPEFYFQQFPNLQFLRLAGNFLSSPRVPAEAFNVSTLLELDLAYNNLDRIPTVHRNLQYLYLQANNVSEFSVESFCRSNAPQDYSRLSLLRLDGNRLASWNIPSDAYTCLRRCHQFII</sequence>
<dbReference type="Gene3D" id="3.80.10.10">
    <property type="entry name" value="Ribonuclease Inhibitor"/>
    <property type="match status" value="3"/>
</dbReference>
<dbReference type="GO" id="GO:0005615">
    <property type="term" value="C:extracellular space"/>
    <property type="evidence" value="ECO:0007669"/>
    <property type="project" value="TreeGrafter"/>
</dbReference>
<evidence type="ECO:0000259" key="6">
    <source>
        <dbReference type="SMART" id="SM00013"/>
    </source>
</evidence>
<keyword evidence="4" id="KW-0325">Glycoprotein</keyword>
<protein>
    <submittedName>
        <fullName evidence="8">Lumican-like</fullName>
    </submittedName>
</protein>
<accession>A0AAJ7T2S9</accession>
<dbReference type="Proteomes" id="UP001318040">
    <property type="component" value="Chromosome 14"/>
</dbReference>
<evidence type="ECO:0000313" key="7">
    <source>
        <dbReference type="Proteomes" id="UP001318040"/>
    </source>
</evidence>
<keyword evidence="2 5" id="KW-0732">Signal</keyword>
<dbReference type="RefSeq" id="XP_032810296.1">
    <property type="nucleotide sequence ID" value="XM_032954405.1"/>
</dbReference>
<evidence type="ECO:0000256" key="3">
    <source>
        <dbReference type="ARBA" id="ARBA00022737"/>
    </source>
</evidence>
<keyword evidence="1" id="KW-0433">Leucine-rich repeat</keyword>
<dbReference type="PROSITE" id="PS51450">
    <property type="entry name" value="LRR"/>
    <property type="match status" value="2"/>
</dbReference>
<dbReference type="SUPFAM" id="SSF52058">
    <property type="entry name" value="L domain-like"/>
    <property type="match status" value="1"/>
</dbReference>
<feature type="domain" description="LRRNT" evidence="6">
    <location>
        <begin position="65"/>
        <end position="100"/>
    </location>
</feature>
<dbReference type="Pfam" id="PF13855">
    <property type="entry name" value="LRR_8"/>
    <property type="match status" value="2"/>
</dbReference>
<evidence type="ECO:0000256" key="2">
    <source>
        <dbReference type="ARBA" id="ARBA00022729"/>
    </source>
</evidence>
<dbReference type="InterPro" id="IPR003591">
    <property type="entry name" value="Leu-rich_rpt_typical-subtyp"/>
</dbReference>
<dbReference type="AlphaFoldDB" id="A0AAJ7T2S9"/>
<dbReference type="SMART" id="SM00013">
    <property type="entry name" value="LRRNT"/>
    <property type="match status" value="1"/>
</dbReference>
<dbReference type="Pfam" id="PF01462">
    <property type="entry name" value="LRRNT"/>
    <property type="match status" value="1"/>
</dbReference>